<dbReference type="KEGG" id="mema:MMAB1_2141"/>
<dbReference type="Proteomes" id="UP000069850">
    <property type="component" value="Chromosome 1"/>
</dbReference>
<organism evidence="1 2">
    <name type="scientific">Methanoculleus bourgensis</name>
    <dbReference type="NCBI Taxonomy" id="83986"/>
    <lineage>
        <taxon>Archaea</taxon>
        <taxon>Methanobacteriati</taxon>
        <taxon>Methanobacteriota</taxon>
        <taxon>Stenosarchaea group</taxon>
        <taxon>Methanomicrobia</taxon>
        <taxon>Methanomicrobiales</taxon>
        <taxon>Methanomicrobiaceae</taxon>
        <taxon>Methanoculleus</taxon>
    </lineage>
</organism>
<reference evidence="1 2" key="1">
    <citation type="submission" date="2016-01" db="EMBL/GenBank/DDBJ databases">
        <authorList>
            <person name="Manzoor S."/>
        </authorList>
    </citation>
    <scope>NUCLEOTIDE SEQUENCE [LARGE SCALE GENOMIC DNA]</scope>
    <source>
        <strain evidence="1">Methanoculleus sp MAB1</strain>
    </source>
</reference>
<evidence type="ECO:0000313" key="2">
    <source>
        <dbReference type="Proteomes" id="UP000069850"/>
    </source>
</evidence>
<accession>A0A0X3BP80</accession>
<gene>
    <name evidence="1" type="ORF">MMAB1_2141</name>
</gene>
<proteinExistence type="predicted"/>
<protein>
    <submittedName>
        <fullName evidence="1">Uncharacterized protein</fullName>
    </submittedName>
</protein>
<name>A0A0X3BP80_9EURY</name>
<sequence>MFLTMTPCRTFIQSRGISFPDLEKGPFDLQISLTIFICYGVARAHTVEYERMDVCVSGRGAAPGCGAGWGAGA</sequence>
<dbReference type="AlphaFoldDB" id="A0A0X3BP80"/>
<dbReference type="EMBL" id="LT158599">
    <property type="protein sequence ID" value="CVK33354.1"/>
    <property type="molecule type" value="Genomic_DNA"/>
</dbReference>
<evidence type="ECO:0000313" key="1">
    <source>
        <dbReference type="EMBL" id="CVK33354.1"/>
    </source>
</evidence>